<evidence type="ECO:0000313" key="2">
    <source>
        <dbReference type="EMBL" id="KAK4681118.1"/>
    </source>
</evidence>
<keyword evidence="3" id="KW-1185">Reference proteome</keyword>
<keyword evidence="1" id="KW-1133">Transmembrane helix</keyword>
<proteinExistence type="predicted"/>
<keyword evidence="1" id="KW-0472">Membrane</keyword>
<evidence type="ECO:0000313" key="3">
    <source>
        <dbReference type="Proteomes" id="UP001323617"/>
    </source>
</evidence>
<name>A0ABR0IL32_9PEZI</name>
<dbReference type="Proteomes" id="UP001323617">
    <property type="component" value="Unassembled WGS sequence"/>
</dbReference>
<feature type="transmembrane region" description="Helical" evidence="1">
    <location>
        <begin position="100"/>
        <end position="119"/>
    </location>
</feature>
<keyword evidence="1" id="KW-0812">Transmembrane</keyword>
<sequence>MYHFSKGPSCFGCLSALRYCQSVSPHCGMDWHVFIMFSDHDDTANRSCFILLAAQELLRLRVISPFAGTSSSLINVCTKKHFTDQNIPVRSDTHRNHTKIVVFVFFFFVAFTHKIPLLATRFRTVDPDVDSTNMRSAVVCNRFIYHGGQGKWRKGSSLVLFAGPRGGSIRWEEKPLLATDCDSRLNCQMSFVQVPARIRWKKYGMGQKKNGFREPWDLGEQDIPVAKSHPRLLPFPGHHGKLLYCFCVGDCHRSPLTTYSNWMDDWVFIGEPSISMIRDDGELEPRNRPSFFFFTVWEYQNKKKSRPRVLVTK</sequence>
<accession>A0ABR0IL32</accession>
<organism evidence="2 3">
    <name type="scientific">Podospora pseudoanserina</name>
    <dbReference type="NCBI Taxonomy" id="2609844"/>
    <lineage>
        <taxon>Eukaryota</taxon>
        <taxon>Fungi</taxon>
        <taxon>Dikarya</taxon>
        <taxon>Ascomycota</taxon>
        <taxon>Pezizomycotina</taxon>
        <taxon>Sordariomycetes</taxon>
        <taxon>Sordariomycetidae</taxon>
        <taxon>Sordariales</taxon>
        <taxon>Podosporaceae</taxon>
        <taxon>Podospora</taxon>
    </lineage>
</organism>
<dbReference type="RefSeq" id="XP_062804588.1">
    <property type="nucleotide sequence ID" value="XM_062941705.1"/>
</dbReference>
<comment type="caution">
    <text evidence="2">The sequence shown here is derived from an EMBL/GenBank/DDBJ whole genome shotgun (WGS) entry which is preliminary data.</text>
</comment>
<reference evidence="2 3" key="1">
    <citation type="journal article" date="2023" name="bioRxiv">
        <title>High-quality genome assemblies of four members of thePodospora anserinaspecies complex.</title>
        <authorList>
            <person name="Ament-Velasquez S.L."/>
            <person name="Vogan A.A."/>
            <person name="Wallerman O."/>
            <person name="Hartmann F."/>
            <person name="Gautier V."/>
            <person name="Silar P."/>
            <person name="Giraud T."/>
            <person name="Johannesson H."/>
        </authorList>
    </citation>
    <scope>NUCLEOTIDE SEQUENCE [LARGE SCALE GENOMIC DNA]</scope>
    <source>
        <strain evidence="2 3">CBS 124.78</strain>
    </source>
</reference>
<gene>
    <name evidence="2" type="ORF">QC764_104647</name>
</gene>
<evidence type="ECO:0000256" key="1">
    <source>
        <dbReference type="SAM" id="Phobius"/>
    </source>
</evidence>
<dbReference type="GeneID" id="87962570"/>
<dbReference type="EMBL" id="JAFFHC010000001">
    <property type="protein sequence ID" value="KAK4681118.1"/>
    <property type="molecule type" value="Genomic_DNA"/>
</dbReference>
<protein>
    <submittedName>
        <fullName evidence="2">Uncharacterized protein</fullName>
    </submittedName>
</protein>